<proteinExistence type="predicted"/>
<protein>
    <recommendedName>
        <fullName evidence="3">Secreted protein</fullName>
    </recommendedName>
</protein>
<evidence type="ECO:0008006" key="3">
    <source>
        <dbReference type="Google" id="ProtNLM"/>
    </source>
</evidence>
<evidence type="ECO:0000313" key="2">
    <source>
        <dbReference type="Proteomes" id="UP001144451"/>
    </source>
</evidence>
<sequence length="81" mass="7915">MSGAAAIAASAASTAAVIDCSSIEGPPGAGDVSDTGFAFVLECSEDARAGTRAPRTILGEAAPPGRRAWGVLPMSLSAAPR</sequence>
<accession>A0ABQ5RH78</accession>
<name>A0ABQ5RH78_9MICO</name>
<dbReference type="EMBL" id="BSDQ01000001">
    <property type="protein sequence ID" value="GLI30787.1"/>
    <property type="molecule type" value="Genomic_DNA"/>
</dbReference>
<evidence type="ECO:0000313" key="1">
    <source>
        <dbReference type="EMBL" id="GLI30787.1"/>
    </source>
</evidence>
<reference evidence="1" key="1">
    <citation type="submission" date="2022-12" db="EMBL/GenBank/DDBJ databases">
        <title>Reference genome sequencing for broad-spectrum identification of bacterial and archaeal isolates by mass spectrometry.</title>
        <authorList>
            <person name="Sekiguchi Y."/>
            <person name="Tourlousse D.M."/>
        </authorList>
    </citation>
    <scope>NUCLEOTIDE SEQUENCE</scope>
    <source>
        <strain evidence="1">5-2</strain>
    </source>
</reference>
<keyword evidence="2" id="KW-1185">Reference proteome</keyword>
<gene>
    <name evidence="1" type="ORF">BCONGLO52_16280</name>
</gene>
<comment type="caution">
    <text evidence="1">The sequence shown here is derived from an EMBL/GenBank/DDBJ whole genome shotgun (WGS) entry which is preliminary data.</text>
</comment>
<dbReference type="Proteomes" id="UP001144451">
    <property type="component" value="Unassembled WGS sequence"/>
</dbReference>
<organism evidence="1 2">
    <name type="scientific">Brachybacterium conglomeratum</name>
    <dbReference type="NCBI Taxonomy" id="47846"/>
    <lineage>
        <taxon>Bacteria</taxon>
        <taxon>Bacillati</taxon>
        <taxon>Actinomycetota</taxon>
        <taxon>Actinomycetes</taxon>
        <taxon>Micrococcales</taxon>
        <taxon>Dermabacteraceae</taxon>
        <taxon>Brachybacterium</taxon>
    </lineage>
</organism>